<dbReference type="InterPro" id="IPR004610">
    <property type="entry name" value="RecJ"/>
</dbReference>
<keyword evidence="3" id="KW-0540">Nuclease</keyword>
<dbReference type="InterPro" id="IPR051673">
    <property type="entry name" value="SSDNA_exonuclease_RecJ"/>
</dbReference>
<evidence type="ECO:0000259" key="9">
    <source>
        <dbReference type="Pfam" id="PF10141"/>
    </source>
</evidence>
<dbReference type="Proteomes" id="UP000076476">
    <property type="component" value="Unassembled WGS sequence"/>
</dbReference>
<evidence type="ECO:0000313" key="12">
    <source>
        <dbReference type="Proteomes" id="UP000076476"/>
    </source>
</evidence>
<dbReference type="SUPFAM" id="SSF64182">
    <property type="entry name" value="DHH phosphoesterases"/>
    <property type="match status" value="1"/>
</dbReference>
<evidence type="ECO:0000256" key="5">
    <source>
        <dbReference type="ARBA" id="ARBA00022839"/>
    </source>
</evidence>
<evidence type="ECO:0000256" key="4">
    <source>
        <dbReference type="ARBA" id="ARBA00022801"/>
    </source>
</evidence>
<comment type="caution">
    <text evidence="11">The sequence shown here is derived from an EMBL/GenBank/DDBJ whole genome shotgun (WGS) entry which is preliminary data.</text>
</comment>
<dbReference type="Pfam" id="PF10141">
    <property type="entry name" value="ssDNA-exonuc_C"/>
    <property type="match status" value="1"/>
</dbReference>
<dbReference type="InterPro" id="IPR001667">
    <property type="entry name" value="DDH_dom"/>
</dbReference>
<evidence type="ECO:0000256" key="2">
    <source>
        <dbReference type="ARBA" id="ARBA00019841"/>
    </source>
</evidence>
<feature type="domain" description="Single-stranded-DNA-specific exonuclease RecJ C-terminal" evidence="9">
    <location>
        <begin position="571"/>
        <end position="774"/>
    </location>
</feature>
<keyword evidence="5 11" id="KW-0269">Exonuclease</keyword>
<dbReference type="Pfam" id="PF01368">
    <property type="entry name" value="DHH"/>
    <property type="match status" value="1"/>
</dbReference>
<dbReference type="PANTHER" id="PTHR30255:SF2">
    <property type="entry name" value="SINGLE-STRANDED-DNA-SPECIFIC EXONUCLEASE RECJ"/>
    <property type="match status" value="1"/>
</dbReference>
<proteinExistence type="inferred from homology"/>
<dbReference type="STRING" id="33936.AZI98_09150"/>
<dbReference type="InterPro" id="IPR038763">
    <property type="entry name" value="DHH_sf"/>
</dbReference>
<dbReference type="Gene3D" id="3.90.1640.30">
    <property type="match status" value="1"/>
</dbReference>
<feature type="coiled-coil region" evidence="6">
    <location>
        <begin position="303"/>
        <end position="337"/>
    </location>
</feature>
<dbReference type="OrthoDB" id="9809852at2"/>
<gene>
    <name evidence="11" type="ORF">AZI98_09150</name>
</gene>
<dbReference type="Pfam" id="PF17768">
    <property type="entry name" value="RecJ_OB"/>
    <property type="match status" value="1"/>
</dbReference>
<dbReference type="RefSeq" id="WP_063387978.1">
    <property type="nucleotide sequence ID" value="NZ_LWBR01000024.1"/>
</dbReference>
<dbReference type="PANTHER" id="PTHR30255">
    <property type="entry name" value="SINGLE-STRANDED-DNA-SPECIFIC EXONUCLEASE RECJ"/>
    <property type="match status" value="1"/>
</dbReference>
<dbReference type="GO" id="GO:0006310">
    <property type="term" value="P:DNA recombination"/>
    <property type="evidence" value="ECO:0007669"/>
    <property type="project" value="InterPro"/>
</dbReference>
<evidence type="ECO:0000256" key="1">
    <source>
        <dbReference type="ARBA" id="ARBA00005915"/>
    </source>
</evidence>
<dbReference type="GO" id="GO:0006281">
    <property type="term" value="P:DNA repair"/>
    <property type="evidence" value="ECO:0007669"/>
    <property type="project" value="InterPro"/>
</dbReference>
<keyword evidence="6" id="KW-0175">Coiled coil</keyword>
<dbReference type="Gene3D" id="3.10.310.30">
    <property type="match status" value="1"/>
</dbReference>
<comment type="similarity">
    <text evidence="1">Belongs to the RecJ family.</text>
</comment>
<dbReference type="InterPro" id="IPR041122">
    <property type="entry name" value="RecJ_OB"/>
</dbReference>
<evidence type="ECO:0000256" key="3">
    <source>
        <dbReference type="ARBA" id="ARBA00022722"/>
    </source>
</evidence>
<dbReference type="AlphaFoldDB" id="A0A161ZSW9"/>
<dbReference type="GO" id="GO:0008409">
    <property type="term" value="F:5'-3' exonuclease activity"/>
    <property type="evidence" value="ECO:0007669"/>
    <property type="project" value="InterPro"/>
</dbReference>
<keyword evidence="12" id="KW-1185">Reference proteome</keyword>
<dbReference type="Pfam" id="PF02272">
    <property type="entry name" value="DHHA1"/>
    <property type="match status" value="1"/>
</dbReference>
<evidence type="ECO:0000259" key="7">
    <source>
        <dbReference type="Pfam" id="PF01368"/>
    </source>
</evidence>
<dbReference type="EMBL" id="LWBR01000024">
    <property type="protein sequence ID" value="KZN96217.1"/>
    <property type="molecule type" value="Genomic_DNA"/>
</dbReference>
<evidence type="ECO:0000259" key="10">
    <source>
        <dbReference type="Pfam" id="PF17768"/>
    </source>
</evidence>
<evidence type="ECO:0000259" key="8">
    <source>
        <dbReference type="Pfam" id="PF02272"/>
    </source>
</evidence>
<feature type="domain" description="RecJ OB" evidence="10">
    <location>
        <begin position="458"/>
        <end position="564"/>
    </location>
</feature>
<organism evidence="11 12">
    <name type="scientific">Aeribacillus pallidus</name>
    <dbReference type="NCBI Taxonomy" id="33936"/>
    <lineage>
        <taxon>Bacteria</taxon>
        <taxon>Bacillati</taxon>
        <taxon>Bacillota</taxon>
        <taxon>Bacilli</taxon>
        <taxon>Bacillales</taxon>
        <taxon>Bacillaceae</taxon>
        <taxon>Aeribacillus</taxon>
    </lineage>
</organism>
<feature type="domain" description="DDH" evidence="7">
    <location>
        <begin position="85"/>
        <end position="229"/>
    </location>
</feature>
<name>A0A161ZSW9_9BACI</name>
<accession>A0A161ZSW9</accession>
<protein>
    <recommendedName>
        <fullName evidence="2">Single-stranded-DNA-specific exonuclease RecJ</fullName>
    </recommendedName>
</protein>
<dbReference type="InterPro" id="IPR003156">
    <property type="entry name" value="DHHA1_dom"/>
</dbReference>
<reference evidence="11 12" key="1">
    <citation type="submission" date="2016-04" db="EMBL/GenBank/DDBJ databases">
        <title>Draft genome sequence of Aeribacillus pallidus 8m3 from petroleum reservoir.</title>
        <authorList>
            <person name="Poltaraus A.B."/>
            <person name="Nazina T.N."/>
            <person name="Tourova T.P."/>
            <person name="Malakho S.M."/>
            <person name="Korshunova A.V."/>
            <person name="Sokolova D.S."/>
        </authorList>
    </citation>
    <scope>NUCLEOTIDE SEQUENCE [LARGE SCALE GENOMIC DNA]</scope>
    <source>
        <strain evidence="11 12">8m3</strain>
    </source>
</reference>
<evidence type="ECO:0000313" key="11">
    <source>
        <dbReference type="EMBL" id="KZN96217.1"/>
    </source>
</evidence>
<dbReference type="NCBIfam" id="TIGR00644">
    <property type="entry name" value="recJ"/>
    <property type="match status" value="1"/>
</dbReference>
<dbReference type="InterPro" id="IPR018779">
    <property type="entry name" value="RecJ_C"/>
</dbReference>
<keyword evidence="4" id="KW-0378">Hydrolase</keyword>
<evidence type="ECO:0000256" key="6">
    <source>
        <dbReference type="SAM" id="Coils"/>
    </source>
</evidence>
<feature type="domain" description="DHHA1" evidence="8">
    <location>
        <begin position="348"/>
        <end position="443"/>
    </location>
</feature>
<sequence length="792" mass="89988">MLRSKFRWNRLYRDESNEEAVRALIDSLNITYLTARLLVNRGIQNVEEAKEFLHIKEPSFHDPFLLDGMEQACERIFAAIRAGEKIVVYGDYDADGVSSTAVLLTALKELGANVDFYIPNRFSEGYGPNEHAFRMIHEKGCRLIITVDTGIAAINEADLAKRLGIDLIITDHHEPGPVLPDAYAIIHPKLPNSTYPFKELAGVGVAFKMAHALYGKVPESLIEIAAIGTIADLVPLYGENRLLAKKGIEKLKTTTRPGINSLLSIAGVDKSSVNEETIGFVLGPRINAAGRLQEADPAVELLLTDDKEKADMLAKEIDQLNKQRQKLVQEITDEAIKEIEKNFPIEDNPVLVVAKENWNSGVIGIVASRLVEKFYRPAIVLSIDRETGLAKGSARSIQGFDLFKNLSECRELLPHFGGHTMAAGMTLKAEHIDELRQKMIDLANSQLSDEDFIPVKNIECACSLEHVTIKAVEELEKLAPFGVDNPKPLFLLENVNAADVRKIGVNGNHLKMKIEEKEFELDVVGFGQGELAEEISPFANVSIVGELAINEWNYVKKPQLLLQDLAVPAWQLFDWRGSRGTEALLSKLPAEKRLLIAFHEESIKLYKDQPYIHEIHIISEIKDYKNIDVSNKYVVFLDMPPAIEFLVSAFEQGMPERIYAIFYQHADHFFQTMPTREHFKWYYAFLTKKNSFDYKKYGEDLAKYRGWTKETIFFMTKVFFELEFVTINNGVITLNKKVKKRDLSESGTYQQKLDQMKLEQQLLYSSYQELKEWFEKAVLKRDADKFLQVHEW</sequence>
<dbReference type="GO" id="GO:0003676">
    <property type="term" value="F:nucleic acid binding"/>
    <property type="evidence" value="ECO:0007669"/>
    <property type="project" value="InterPro"/>
</dbReference>